<dbReference type="Proteomes" id="UP000230405">
    <property type="component" value="Unassembled WGS sequence"/>
</dbReference>
<sequence length="129" mass="15284">MTTTLSLDWIKKINPYYWDTLLEDEEIMWNTLWCFDETQWTERNAQTVRECGMIPIEVDGLIFCGLAGCGMDLTANVIYTQYKLTGFIDQDHAYYLKHQSKEFVEYVIGEKARNELIQCVNKFYKEIEI</sequence>
<organism evidence="1 2">
    <name type="scientific">Candidatus Komeilibacteria bacterium CG_4_10_14_0_2_um_filter_37_10</name>
    <dbReference type="NCBI Taxonomy" id="1974470"/>
    <lineage>
        <taxon>Bacteria</taxon>
        <taxon>Candidatus Komeiliibacteriota</taxon>
    </lineage>
</organism>
<dbReference type="AlphaFoldDB" id="A0A2M7VE06"/>
<comment type="caution">
    <text evidence="1">The sequence shown here is derived from an EMBL/GenBank/DDBJ whole genome shotgun (WGS) entry which is preliminary data.</text>
</comment>
<reference evidence="2" key="1">
    <citation type="submission" date="2017-09" db="EMBL/GenBank/DDBJ databases">
        <title>Depth-based differentiation of microbial function through sediment-hosted aquifers and enrichment of novel symbionts in the deep terrestrial subsurface.</title>
        <authorList>
            <person name="Probst A.J."/>
            <person name="Ladd B."/>
            <person name="Jarett J.K."/>
            <person name="Geller-Mcgrath D.E."/>
            <person name="Sieber C.M.K."/>
            <person name="Emerson J.B."/>
            <person name="Anantharaman K."/>
            <person name="Thomas B.C."/>
            <person name="Malmstrom R."/>
            <person name="Stieglmeier M."/>
            <person name="Klingl A."/>
            <person name="Woyke T."/>
            <person name="Ryan C.M."/>
            <person name="Banfield J.F."/>
        </authorList>
    </citation>
    <scope>NUCLEOTIDE SEQUENCE [LARGE SCALE GENOMIC DNA]</scope>
</reference>
<gene>
    <name evidence="1" type="ORF">COX77_04245</name>
</gene>
<protein>
    <submittedName>
        <fullName evidence="1">Uncharacterized protein</fullName>
    </submittedName>
</protein>
<accession>A0A2M7VE06</accession>
<dbReference type="EMBL" id="PFPO01000083">
    <property type="protein sequence ID" value="PIZ98522.1"/>
    <property type="molecule type" value="Genomic_DNA"/>
</dbReference>
<name>A0A2M7VE06_9BACT</name>
<evidence type="ECO:0000313" key="2">
    <source>
        <dbReference type="Proteomes" id="UP000230405"/>
    </source>
</evidence>
<evidence type="ECO:0000313" key="1">
    <source>
        <dbReference type="EMBL" id="PIZ98522.1"/>
    </source>
</evidence>
<proteinExistence type="predicted"/>